<dbReference type="SUPFAM" id="SSF46689">
    <property type="entry name" value="Homeodomain-like"/>
    <property type="match status" value="1"/>
</dbReference>
<dbReference type="InterPro" id="IPR009057">
    <property type="entry name" value="Homeodomain-like_sf"/>
</dbReference>
<dbReference type="PANTHER" id="PTHR43280">
    <property type="entry name" value="ARAC-FAMILY TRANSCRIPTIONAL REGULATOR"/>
    <property type="match status" value="1"/>
</dbReference>
<dbReference type="InterPro" id="IPR037923">
    <property type="entry name" value="HTH-like"/>
</dbReference>
<dbReference type="InterPro" id="IPR018060">
    <property type="entry name" value="HTH_AraC"/>
</dbReference>
<keyword evidence="1" id="KW-0805">Transcription regulation</keyword>
<dbReference type="GO" id="GO:0043565">
    <property type="term" value="F:sequence-specific DNA binding"/>
    <property type="evidence" value="ECO:0007669"/>
    <property type="project" value="InterPro"/>
</dbReference>
<dbReference type="AlphaFoldDB" id="A0AAE3MM78"/>
<organism evidence="5 6">
    <name type="scientific">Lentiprolixibacter aurantiacus</name>
    <dbReference type="NCBI Taxonomy" id="2993939"/>
    <lineage>
        <taxon>Bacteria</taxon>
        <taxon>Pseudomonadati</taxon>
        <taxon>Bacteroidota</taxon>
        <taxon>Flavobacteriia</taxon>
        <taxon>Flavobacteriales</taxon>
        <taxon>Flavobacteriaceae</taxon>
        <taxon>Lentiprolixibacter</taxon>
    </lineage>
</organism>
<dbReference type="Gene3D" id="1.10.10.60">
    <property type="entry name" value="Homeodomain-like"/>
    <property type="match status" value="1"/>
</dbReference>
<dbReference type="InterPro" id="IPR003313">
    <property type="entry name" value="AraC-bd"/>
</dbReference>
<sequence length="288" mass="32773">MDILPTYTQVNREDSQVNFGISRMEDIYDRREGRKDQPHRHNFYTILLIKDAEGEHIIDFNTYPLEGLSITFISPGQVHQVIENKRSEGFSLVFSSGFLAQNNIPIEFIEDLNLFQCYGESPPLSLDPDEFMQLSAYAEEMLKLQQAEIALKEQAIGALVKLMLIRANNLCHLSKADPVIQSTGQSTFRNFRELLNQNFSQWHAAAEYASALHITPDHLNRVVKSLSGKTAKEHIQSRILTAARRLLYFTDQSNKEIAYALGFKEPAHFSAFFKKCTGTSPSHFRSGI</sequence>
<dbReference type="InterPro" id="IPR014710">
    <property type="entry name" value="RmlC-like_jellyroll"/>
</dbReference>
<reference evidence="5" key="1">
    <citation type="submission" date="2022-11" db="EMBL/GenBank/DDBJ databases">
        <title>The characterization of three novel Bacteroidetes species and genomic analysis of their roles in tidal elemental geochemical cycles.</title>
        <authorList>
            <person name="Ma K.-J."/>
        </authorList>
    </citation>
    <scope>NUCLEOTIDE SEQUENCE</scope>
    <source>
        <strain evidence="5">M415</strain>
    </source>
</reference>
<gene>
    <name evidence="5" type="ORF">OO016_10435</name>
</gene>
<evidence type="ECO:0000256" key="3">
    <source>
        <dbReference type="ARBA" id="ARBA00023163"/>
    </source>
</evidence>
<dbReference type="Pfam" id="PF12833">
    <property type="entry name" value="HTH_18"/>
    <property type="match status" value="1"/>
</dbReference>
<evidence type="ECO:0000313" key="5">
    <source>
        <dbReference type="EMBL" id="MCX2720018.1"/>
    </source>
</evidence>
<evidence type="ECO:0000256" key="1">
    <source>
        <dbReference type="ARBA" id="ARBA00023015"/>
    </source>
</evidence>
<accession>A0AAE3MM78</accession>
<dbReference type="Pfam" id="PF02311">
    <property type="entry name" value="AraC_binding"/>
    <property type="match status" value="1"/>
</dbReference>
<dbReference type="Proteomes" id="UP001207116">
    <property type="component" value="Unassembled WGS sequence"/>
</dbReference>
<keyword evidence="2" id="KW-0238">DNA-binding</keyword>
<feature type="domain" description="HTH araC/xylS-type" evidence="4">
    <location>
        <begin position="189"/>
        <end position="287"/>
    </location>
</feature>
<comment type="caution">
    <text evidence="5">The sequence shown here is derived from an EMBL/GenBank/DDBJ whole genome shotgun (WGS) entry which is preliminary data.</text>
</comment>
<dbReference type="RefSeq" id="WP_266013382.1">
    <property type="nucleotide sequence ID" value="NZ_JAPFQP010000003.1"/>
</dbReference>
<dbReference type="PROSITE" id="PS01124">
    <property type="entry name" value="HTH_ARAC_FAMILY_2"/>
    <property type="match status" value="1"/>
</dbReference>
<dbReference type="GO" id="GO:0003700">
    <property type="term" value="F:DNA-binding transcription factor activity"/>
    <property type="evidence" value="ECO:0007669"/>
    <property type="project" value="InterPro"/>
</dbReference>
<evidence type="ECO:0000313" key="6">
    <source>
        <dbReference type="Proteomes" id="UP001207116"/>
    </source>
</evidence>
<dbReference type="SMART" id="SM00342">
    <property type="entry name" value="HTH_ARAC"/>
    <property type="match status" value="1"/>
</dbReference>
<dbReference type="EMBL" id="JAPFQP010000003">
    <property type="protein sequence ID" value="MCX2720018.1"/>
    <property type="molecule type" value="Genomic_DNA"/>
</dbReference>
<protein>
    <submittedName>
        <fullName evidence="5">Helix-turn-helix transcriptional regulator</fullName>
    </submittedName>
</protein>
<dbReference type="Gene3D" id="2.60.120.10">
    <property type="entry name" value="Jelly Rolls"/>
    <property type="match status" value="1"/>
</dbReference>
<keyword evidence="6" id="KW-1185">Reference proteome</keyword>
<evidence type="ECO:0000259" key="4">
    <source>
        <dbReference type="PROSITE" id="PS01124"/>
    </source>
</evidence>
<name>A0AAE3MM78_9FLAO</name>
<keyword evidence="3" id="KW-0804">Transcription</keyword>
<dbReference type="PANTHER" id="PTHR43280:SF32">
    <property type="entry name" value="TRANSCRIPTIONAL REGULATORY PROTEIN"/>
    <property type="match status" value="1"/>
</dbReference>
<proteinExistence type="predicted"/>
<dbReference type="SUPFAM" id="SSF51215">
    <property type="entry name" value="Regulatory protein AraC"/>
    <property type="match status" value="1"/>
</dbReference>
<evidence type="ECO:0000256" key="2">
    <source>
        <dbReference type="ARBA" id="ARBA00023125"/>
    </source>
</evidence>